<evidence type="ECO:0000259" key="2">
    <source>
        <dbReference type="Pfam" id="PF01575"/>
    </source>
</evidence>
<proteinExistence type="inferred from homology"/>
<protein>
    <submittedName>
        <fullName evidence="4">Acyl dehydratase</fullName>
    </submittedName>
</protein>
<dbReference type="Gene3D" id="3.10.129.10">
    <property type="entry name" value="Hotdog Thioesterase"/>
    <property type="match status" value="1"/>
</dbReference>
<comment type="similarity">
    <text evidence="1">Belongs to the enoyl-CoA hydratase/isomerase family.</text>
</comment>
<dbReference type="PANTHER" id="PTHR13078">
    <property type="entry name" value="PEROXISOMAL MULTIFUNCTIONAL ENZYME TYPE 2-RELATED"/>
    <property type="match status" value="1"/>
</dbReference>
<evidence type="ECO:0000313" key="5">
    <source>
        <dbReference type="Proteomes" id="UP000320209"/>
    </source>
</evidence>
<feature type="domain" description="Peroxisomal multifunctional enzyme type 2-like N-terminal" evidence="3">
    <location>
        <begin position="19"/>
        <end position="148"/>
    </location>
</feature>
<evidence type="ECO:0000259" key="3">
    <source>
        <dbReference type="Pfam" id="PF22622"/>
    </source>
</evidence>
<dbReference type="CDD" id="cd03448">
    <property type="entry name" value="HDE_HSD"/>
    <property type="match status" value="1"/>
</dbReference>
<sequence>MSLDRSVIGVRSEPTSRSWTSADTLLYALGVGAGHDDPLSDLRYTTEHGDDTCQEQKVLPTFGVMATWGTRRGGRPMGDFDPAMLVHAEQEVVLHRPLRPDGTVSVTSQVTGMYDKGKGALVTSESEAVDPGTGEAVVTTRSSVFIRGEGGFGGDPGPRSVSPIPERDPDELVSMPTWPGQALLYRLSGDRNPLHSDPRFSARGGFERPILHGLCTYGVTGRALVTAIAGGDGDAMSSMSGRFSSPVLPGEVLQVAMWHVDEGTTAFQTRKEDGTVVLDRGLATWR</sequence>
<reference evidence="4 5" key="1">
    <citation type="submission" date="2019-06" db="EMBL/GenBank/DDBJ databases">
        <title>Sequencing the genomes of 1000 actinobacteria strains.</title>
        <authorList>
            <person name="Klenk H.-P."/>
        </authorList>
    </citation>
    <scope>NUCLEOTIDE SEQUENCE [LARGE SCALE GENOMIC DNA]</scope>
    <source>
        <strain evidence="4 5">DSM 25218</strain>
    </source>
</reference>
<dbReference type="Pfam" id="PF22622">
    <property type="entry name" value="MFE-2_hydrat-2_N"/>
    <property type="match status" value="1"/>
</dbReference>
<dbReference type="GO" id="GO:0044594">
    <property type="term" value="F:17-beta-hydroxysteroid dehydrogenase (NAD+) activity"/>
    <property type="evidence" value="ECO:0007669"/>
    <property type="project" value="TreeGrafter"/>
</dbReference>
<accession>A0A543A5Z9</accession>
<dbReference type="InterPro" id="IPR029069">
    <property type="entry name" value="HotDog_dom_sf"/>
</dbReference>
<dbReference type="EMBL" id="VFOV01000001">
    <property type="protein sequence ID" value="TQL67979.1"/>
    <property type="molecule type" value="Genomic_DNA"/>
</dbReference>
<dbReference type="PANTHER" id="PTHR13078:SF56">
    <property type="entry name" value="PEROXISOMAL MULTIFUNCTIONAL ENZYME TYPE 2"/>
    <property type="match status" value="1"/>
</dbReference>
<dbReference type="Pfam" id="PF01575">
    <property type="entry name" value="MaoC_dehydratas"/>
    <property type="match status" value="1"/>
</dbReference>
<dbReference type="RefSeq" id="WP_141780022.1">
    <property type="nucleotide sequence ID" value="NZ_VFOV01000001.1"/>
</dbReference>
<gene>
    <name evidence="4" type="ORF">FB381_1868</name>
</gene>
<dbReference type="InterPro" id="IPR002539">
    <property type="entry name" value="MaoC-like_dom"/>
</dbReference>
<name>A0A543A5Z9_9ACTN</name>
<organism evidence="4 5">
    <name type="scientific">Nocardioides albertanoniae</name>
    <dbReference type="NCBI Taxonomy" id="1175486"/>
    <lineage>
        <taxon>Bacteria</taxon>
        <taxon>Bacillati</taxon>
        <taxon>Actinomycetota</taxon>
        <taxon>Actinomycetes</taxon>
        <taxon>Propionibacteriales</taxon>
        <taxon>Nocardioidaceae</taxon>
        <taxon>Nocardioides</taxon>
    </lineage>
</organism>
<feature type="domain" description="MaoC-like" evidence="2">
    <location>
        <begin position="164"/>
        <end position="276"/>
    </location>
</feature>
<dbReference type="AlphaFoldDB" id="A0A543A5Z9"/>
<dbReference type="SUPFAM" id="SSF54637">
    <property type="entry name" value="Thioesterase/thiol ester dehydrase-isomerase"/>
    <property type="match status" value="2"/>
</dbReference>
<dbReference type="GO" id="GO:0006635">
    <property type="term" value="P:fatty acid beta-oxidation"/>
    <property type="evidence" value="ECO:0007669"/>
    <property type="project" value="TreeGrafter"/>
</dbReference>
<keyword evidence="5" id="KW-1185">Reference proteome</keyword>
<comment type="caution">
    <text evidence="4">The sequence shown here is derived from an EMBL/GenBank/DDBJ whole genome shotgun (WGS) entry which is preliminary data.</text>
</comment>
<dbReference type="GO" id="GO:0004300">
    <property type="term" value="F:enoyl-CoA hydratase activity"/>
    <property type="evidence" value="ECO:0007669"/>
    <property type="project" value="TreeGrafter"/>
</dbReference>
<evidence type="ECO:0000313" key="4">
    <source>
        <dbReference type="EMBL" id="TQL67979.1"/>
    </source>
</evidence>
<dbReference type="Proteomes" id="UP000320209">
    <property type="component" value="Unassembled WGS sequence"/>
</dbReference>
<dbReference type="OrthoDB" id="5522043at2"/>
<dbReference type="InterPro" id="IPR054357">
    <property type="entry name" value="MFE-2_N"/>
</dbReference>
<evidence type="ECO:0000256" key="1">
    <source>
        <dbReference type="ARBA" id="ARBA00005254"/>
    </source>
</evidence>
<dbReference type="GO" id="GO:0003857">
    <property type="term" value="F:(3S)-3-hydroxyacyl-CoA dehydrogenase (NAD+) activity"/>
    <property type="evidence" value="ECO:0007669"/>
    <property type="project" value="TreeGrafter"/>
</dbReference>